<dbReference type="EMBL" id="PKMF04000345">
    <property type="protein sequence ID" value="KAK7836744.1"/>
    <property type="molecule type" value="Genomic_DNA"/>
</dbReference>
<dbReference type="PANTHER" id="PTHR36018:SF1">
    <property type="entry name" value="OS09G0481800 PROTEIN"/>
    <property type="match status" value="1"/>
</dbReference>
<protein>
    <submittedName>
        <fullName evidence="1">Uncharacterized protein</fullName>
    </submittedName>
</protein>
<dbReference type="SUPFAM" id="SSF117916">
    <property type="entry name" value="Fe-S cluster assembly (FSCA) domain-like"/>
    <property type="match status" value="1"/>
</dbReference>
<evidence type="ECO:0000313" key="1">
    <source>
        <dbReference type="EMBL" id="KAK7836744.1"/>
    </source>
</evidence>
<dbReference type="Gene3D" id="3.30.300.130">
    <property type="entry name" value="Fe-S cluster assembly (FSCA)"/>
    <property type="match status" value="1"/>
</dbReference>
<comment type="caution">
    <text evidence="1">The sequence shown here is derived from an EMBL/GenBank/DDBJ whole genome shotgun (WGS) entry which is preliminary data.</text>
</comment>
<organism evidence="1 2">
    <name type="scientific">Quercus suber</name>
    <name type="common">Cork oak</name>
    <dbReference type="NCBI Taxonomy" id="58331"/>
    <lineage>
        <taxon>Eukaryota</taxon>
        <taxon>Viridiplantae</taxon>
        <taxon>Streptophyta</taxon>
        <taxon>Embryophyta</taxon>
        <taxon>Tracheophyta</taxon>
        <taxon>Spermatophyta</taxon>
        <taxon>Magnoliopsida</taxon>
        <taxon>eudicotyledons</taxon>
        <taxon>Gunneridae</taxon>
        <taxon>Pentapetalae</taxon>
        <taxon>rosids</taxon>
        <taxon>fabids</taxon>
        <taxon>Fagales</taxon>
        <taxon>Fagaceae</taxon>
        <taxon>Quercus</taxon>
    </lineage>
</organism>
<name>A0AAW0KDW8_QUESU</name>
<accession>A0AAW0KDW8</accession>
<keyword evidence="2" id="KW-1185">Reference proteome</keyword>
<dbReference type="PANTHER" id="PTHR36018">
    <property type="entry name" value="OS09G0481800 PROTEIN"/>
    <property type="match status" value="1"/>
</dbReference>
<proteinExistence type="predicted"/>
<dbReference type="Proteomes" id="UP000237347">
    <property type="component" value="Unassembled WGS sequence"/>
</dbReference>
<gene>
    <name evidence="1" type="ORF">CFP56_022158</name>
</gene>
<evidence type="ECO:0000313" key="2">
    <source>
        <dbReference type="Proteomes" id="UP000237347"/>
    </source>
</evidence>
<dbReference type="InterPro" id="IPR034904">
    <property type="entry name" value="FSCA_dom_sf"/>
</dbReference>
<sequence length="173" mass="19282">MSLEAVVLHSSYHNHTTILSMPTCNAFPISNIRTPIVLQRPWLSSKNMLMVSVPPQSLTSSSTSPMRLRVSATSLSGSLPPPLDLTEDNIRKVLVDARIELAQIFDTSVGMTGQVELAELDGPFVKISLKGRFWHKRSTVVARVGNYLKQRIPEILEVDIEDEKQLDDSPQNF</sequence>
<dbReference type="AlphaFoldDB" id="A0AAW0KDW8"/>
<reference evidence="1 2" key="1">
    <citation type="journal article" date="2018" name="Sci. Data">
        <title>The draft genome sequence of cork oak.</title>
        <authorList>
            <person name="Ramos A.M."/>
            <person name="Usie A."/>
            <person name="Barbosa P."/>
            <person name="Barros P.M."/>
            <person name="Capote T."/>
            <person name="Chaves I."/>
            <person name="Simoes F."/>
            <person name="Abreu I."/>
            <person name="Carrasquinho I."/>
            <person name="Faro C."/>
            <person name="Guimaraes J.B."/>
            <person name="Mendonca D."/>
            <person name="Nobrega F."/>
            <person name="Rodrigues L."/>
            <person name="Saibo N.J.M."/>
            <person name="Varela M.C."/>
            <person name="Egas C."/>
            <person name="Matos J."/>
            <person name="Miguel C.M."/>
            <person name="Oliveira M.M."/>
            <person name="Ricardo C.P."/>
            <person name="Goncalves S."/>
        </authorList>
    </citation>
    <scope>NUCLEOTIDE SEQUENCE [LARGE SCALE GENOMIC DNA]</scope>
    <source>
        <strain evidence="2">cv. HL8</strain>
    </source>
</reference>